<accession>A0A409VIP0</accession>
<feature type="region of interest" description="Disordered" evidence="1">
    <location>
        <begin position="97"/>
        <end position="164"/>
    </location>
</feature>
<dbReference type="EMBL" id="NHYE01005637">
    <property type="protein sequence ID" value="PPQ66144.1"/>
    <property type="molecule type" value="Genomic_DNA"/>
</dbReference>
<dbReference type="OrthoDB" id="3042548at2759"/>
<dbReference type="InParanoid" id="A0A409VIP0"/>
<proteinExistence type="predicted"/>
<keyword evidence="3" id="KW-1185">Reference proteome</keyword>
<evidence type="ECO:0000256" key="1">
    <source>
        <dbReference type="SAM" id="MobiDB-lite"/>
    </source>
</evidence>
<comment type="caution">
    <text evidence="2">The sequence shown here is derived from an EMBL/GenBank/DDBJ whole genome shotgun (WGS) entry which is preliminary data.</text>
</comment>
<dbReference type="AlphaFoldDB" id="A0A409VIP0"/>
<protein>
    <submittedName>
        <fullName evidence="2">Uncharacterized protein</fullName>
    </submittedName>
</protein>
<organism evidence="2 3">
    <name type="scientific">Gymnopilus dilepis</name>
    <dbReference type="NCBI Taxonomy" id="231916"/>
    <lineage>
        <taxon>Eukaryota</taxon>
        <taxon>Fungi</taxon>
        <taxon>Dikarya</taxon>
        <taxon>Basidiomycota</taxon>
        <taxon>Agaricomycotina</taxon>
        <taxon>Agaricomycetes</taxon>
        <taxon>Agaricomycetidae</taxon>
        <taxon>Agaricales</taxon>
        <taxon>Agaricineae</taxon>
        <taxon>Hymenogastraceae</taxon>
        <taxon>Gymnopilus</taxon>
    </lineage>
</organism>
<reference evidence="2 3" key="1">
    <citation type="journal article" date="2018" name="Evol. Lett.">
        <title>Horizontal gene cluster transfer increased hallucinogenic mushroom diversity.</title>
        <authorList>
            <person name="Reynolds H.T."/>
            <person name="Vijayakumar V."/>
            <person name="Gluck-Thaler E."/>
            <person name="Korotkin H.B."/>
            <person name="Matheny P.B."/>
            <person name="Slot J.C."/>
        </authorList>
    </citation>
    <scope>NUCLEOTIDE SEQUENCE [LARGE SCALE GENOMIC DNA]</scope>
    <source>
        <strain evidence="2 3">SRW20</strain>
    </source>
</reference>
<evidence type="ECO:0000313" key="2">
    <source>
        <dbReference type="EMBL" id="PPQ66144.1"/>
    </source>
</evidence>
<sequence>MAEHLQASAPIIPVIDERIDCPTTAPKDHKLKVQQYNDLLEDIFQREVELSNIKSTLLDMRHEILEEARIFESTEPGVLTAAYAQQVQAAASHDAARLSDASSLASSSSDASSSDVDPAEQAGTAADVLGGRSGGAKVKVAKKTKTKAKGARRSKVPDAQLGGDWDYRLDISTKKVQRAGSDESESEDD</sequence>
<feature type="compositionally biased region" description="Low complexity" evidence="1">
    <location>
        <begin position="97"/>
        <end position="115"/>
    </location>
</feature>
<feature type="compositionally biased region" description="Basic residues" evidence="1">
    <location>
        <begin position="139"/>
        <end position="154"/>
    </location>
</feature>
<evidence type="ECO:0000313" key="3">
    <source>
        <dbReference type="Proteomes" id="UP000284706"/>
    </source>
</evidence>
<name>A0A409VIP0_9AGAR</name>
<dbReference type="Proteomes" id="UP000284706">
    <property type="component" value="Unassembled WGS sequence"/>
</dbReference>
<gene>
    <name evidence="2" type="ORF">CVT26_010865</name>
</gene>